<dbReference type="AlphaFoldDB" id="A0A1B2HPT7"/>
<evidence type="ECO:0000256" key="1">
    <source>
        <dbReference type="SAM" id="MobiDB-lite"/>
    </source>
</evidence>
<keyword evidence="3" id="KW-1185">Reference proteome</keyword>
<feature type="compositionally biased region" description="Basic and acidic residues" evidence="1">
    <location>
        <begin position="8"/>
        <end position="18"/>
    </location>
</feature>
<accession>A0A1B2HPT7</accession>
<evidence type="ECO:0000313" key="3">
    <source>
        <dbReference type="Proteomes" id="UP000093053"/>
    </source>
</evidence>
<protein>
    <submittedName>
        <fullName evidence="2">Uncharacterized protein</fullName>
    </submittedName>
</protein>
<sequence length="85" mass="9329">MAQPPDPVSDRTESHERVPQPADHVLEGQFRFVRPVCLLLCQHHPVVPLEISFGGGGEALLGAPQVRSALADTGYDRLCRSDWPT</sequence>
<name>A0A1B2HPT7_9PSEU</name>
<feature type="region of interest" description="Disordered" evidence="1">
    <location>
        <begin position="1"/>
        <end position="22"/>
    </location>
</feature>
<reference evidence="2 3" key="1">
    <citation type="submission" date="2016-07" db="EMBL/GenBank/DDBJ databases">
        <title>Complete genome sequence of the Lentzea guizhouensis DHS C013.</title>
        <authorList>
            <person name="Cao C."/>
        </authorList>
    </citation>
    <scope>NUCLEOTIDE SEQUENCE [LARGE SCALE GENOMIC DNA]</scope>
    <source>
        <strain evidence="2 3">DHS C013</strain>
    </source>
</reference>
<organism evidence="2 3">
    <name type="scientific">Lentzea guizhouensis</name>
    <dbReference type="NCBI Taxonomy" id="1586287"/>
    <lineage>
        <taxon>Bacteria</taxon>
        <taxon>Bacillati</taxon>
        <taxon>Actinomycetota</taxon>
        <taxon>Actinomycetes</taxon>
        <taxon>Pseudonocardiales</taxon>
        <taxon>Pseudonocardiaceae</taxon>
        <taxon>Lentzea</taxon>
    </lineage>
</organism>
<dbReference type="EMBL" id="CP016793">
    <property type="protein sequence ID" value="ANZ39723.1"/>
    <property type="molecule type" value="Genomic_DNA"/>
</dbReference>
<dbReference type="Proteomes" id="UP000093053">
    <property type="component" value="Chromosome"/>
</dbReference>
<evidence type="ECO:0000313" key="2">
    <source>
        <dbReference type="EMBL" id="ANZ39723.1"/>
    </source>
</evidence>
<proteinExistence type="predicted"/>
<gene>
    <name evidence="2" type="ORF">BBK82_30455</name>
</gene>
<dbReference type="KEGG" id="led:BBK82_30455"/>